<keyword evidence="3" id="KW-1185">Reference proteome</keyword>
<sequence length="159" mass="18279">MDRSLYFASFKKFDTYINVELCSSIKSIQYVTKYINKGSAQATFSIQSLNEVEKYQSGRYICSSKAVRRILRFSAHDRAPTIIHLAVHLENGQKNQRTNDSSSHRPRGLETAPSDYGLFRSMGRRLRLDRFGNPKSGVWALYTVQFPTLLEIARDHKNP</sequence>
<dbReference type="AlphaFoldDB" id="A0A4C1X5C8"/>
<proteinExistence type="predicted"/>
<evidence type="ECO:0000313" key="2">
    <source>
        <dbReference type="EMBL" id="GBP57487.1"/>
    </source>
</evidence>
<evidence type="ECO:0000256" key="1">
    <source>
        <dbReference type="SAM" id="MobiDB-lite"/>
    </source>
</evidence>
<organism evidence="2 3">
    <name type="scientific">Eumeta variegata</name>
    <name type="common">Bagworm moth</name>
    <name type="synonym">Eumeta japonica</name>
    <dbReference type="NCBI Taxonomy" id="151549"/>
    <lineage>
        <taxon>Eukaryota</taxon>
        <taxon>Metazoa</taxon>
        <taxon>Ecdysozoa</taxon>
        <taxon>Arthropoda</taxon>
        <taxon>Hexapoda</taxon>
        <taxon>Insecta</taxon>
        <taxon>Pterygota</taxon>
        <taxon>Neoptera</taxon>
        <taxon>Endopterygota</taxon>
        <taxon>Lepidoptera</taxon>
        <taxon>Glossata</taxon>
        <taxon>Ditrysia</taxon>
        <taxon>Tineoidea</taxon>
        <taxon>Psychidae</taxon>
        <taxon>Oiketicinae</taxon>
        <taxon>Eumeta</taxon>
    </lineage>
</organism>
<reference evidence="2 3" key="1">
    <citation type="journal article" date="2019" name="Commun. Biol.">
        <title>The bagworm genome reveals a unique fibroin gene that provides high tensile strength.</title>
        <authorList>
            <person name="Kono N."/>
            <person name="Nakamura H."/>
            <person name="Ohtoshi R."/>
            <person name="Tomita M."/>
            <person name="Numata K."/>
            <person name="Arakawa K."/>
        </authorList>
    </citation>
    <scope>NUCLEOTIDE SEQUENCE [LARGE SCALE GENOMIC DNA]</scope>
</reference>
<comment type="caution">
    <text evidence="2">The sequence shown here is derived from an EMBL/GenBank/DDBJ whole genome shotgun (WGS) entry which is preliminary data.</text>
</comment>
<protein>
    <submittedName>
        <fullName evidence="2">Uncharacterized protein</fullName>
    </submittedName>
</protein>
<feature type="region of interest" description="Disordered" evidence="1">
    <location>
        <begin position="93"/>
        <end position="113"/>
    </location>
</feature>
<dbReference type="EMBL" id="BGZK01000717">
    <property type="protein sequence ID" value="GBP57487.1"/>
    <property type="molecule type" value="Genomic_DNA"/>
</dbReference>
<gene>
    <name evidence="2" type="ORF">EVAR_36139_1</name>
</gene>
<dbReference type="OrthoDB" id="1728974at2759"/>
<dbReference type="Proteomes" id="UP000299102">
    <property type="component" value="Unassembled WGS sequence"/>
</dbReference>
<dbReference type="STRING" id="151549.A0A4C1X5C8"/>
<accession>A0A4C1X5C8</accession>
<evidence type="ECO:0000313" key="3">
    <source>
        <dbReference type="Proteomes" id="UP000299102"/>
    </source>
</evidence>
<name>A0A4C1X5C8_EUMVA</name>